<keyword evidence="4" id="KW-1133">Transmembrane helix</keyword>
<dbReference type="InterPro" id="IPR039537">
    <property type="entry name" value="Retrotran_Ty1/copia-like"/>
</dbReference>
<dbReference type="SUPFAM" id="SSF53098">
    <property type="entry name" value="Ribonuclease H-like"/>
    <property type="match status" value="1"/>
</dbReference>
<evidence type="ECO:0000313" key="6">
    <source>
        <dbReference type="EMBL" id="RVW12927.1"/>
    </source>
</evidence>
<feature type="transmembrane region" description="Helical" evidence="4">
    <location>
        <begin position="81"/>
        <end position="100"/>
    </location>
</feature>
<keyword evidence="4" id="KW-0472">Membrane</keyword>
<keyword evidence="3" id="KW-0325">Glycoprotein</keyword>
<comment type="caution">
    <text evidence="6">The sequence shown here is derived from an EMBL/GenBank/DDBJ whole genome shotgun (WGS) entry which is preliminary data.</text>
</comment>
<sequence>MVPRFSTLSSLPCESCQLGKHTRVSFPKRLNNRAKSPFELVHTDVWSPCRTAFTLGFQYFVTFMDDYSRLTMPREYFSAHLLRLCLIMGFFISLLVLYSFNKMGVAERKNRHLVETARTILLHSNIPHSLLFPDQPLYFLPPRVFDCTCLFIFSLLDMTSFRQSHESCPFPLSPHLMLCLLEHGLAVFSSVVQEFGMLRSTADHSVFYHHNSLGQCIYLVVYVDDIVITGSDQDAQSSSGVALSQRKYALDILEETGEPLGDLGRYRRLVGHTQVVGYTDADWAGSPTDRRSTSGYCVFIGGCKCSAFGAGNLVMENGNDSDLENFLWQSFDYPCDNLIPGMKAWNRITGLDWFLSPWKSVGDHSKGLFTHLHRRMSDNYAFYGANGI</sequence>
<dbReference type="Proteomes" id="UP000288805">
    <property type="component" value="Unassembled WGS sequence"/>
</dbReference>
<name>A0A438BPN3_VITVI</name>
<dbReference type="SUPFAM" id="SSF51110">
    <property type="entry name" value="alpha-D-mannose-specific plant lectins"/>
    <property type="match status" value="1"/>
</dbReference>
<dbReference type="InterPro" id="IPR036426">
    <property type="entry name" value="Bulb-type_lectin_dom_sf"/>
</dbReference>
<accession>A0A438BPN3</accession>
<protein>
    <recommendedName>
        <fullName evidence="5">Bulb-type lectin domain-containing protein</fullName>
    </recommendedName>
</protein>
<keyword evidence="4" id="KW-0812">Transmembrane</keyword>
<evidence type="ECO:0000256" key="1">
    <source>
        <dbReference type="ARBA" id="ARBA00022729"/>
    </source>
</evidence>
<evidence type="ECO:0000256" key="4">
    <source>
        <dbReference type="SAM" id="Phobius"/>
    </source>
</evidence>
<evidence type="ECO:0000256" key="3">
    <source>
        <dbReference type="ARBA" id="ARBA00023180"/>
    </source>
</evidence>
<dbReference type="PANTHER" id="PTHR42648:SF28">
    <property type="entry name" value="TRANSPOSON-ENCODED PROTEIN WITH RIBONUCLEASE H-LIKE AND RETROVIRUS ZINC FINGER-LIKE DOMAINS"/>
    <property type="match status" value="1"/>
</dbReference>
<dbReference type="InterPro" id="IPR001480">
    <property type="entry name" value="Bulb-type_lectin_dom"/>
</dbReference>
<evidence type="ECO:0000256" key="2">
    <source>
        <dbReference type="ARBA" id="ARBA00023157"/>
    </source>
</evidence>
<dbReference type="AlphaFoldDB" id="A0A438BPN3"/>
<gene>
    <name evidence="6" type="ORF">CK203_096846</name>
</gene>
<keyword evidence="1" id="KW-0732">Signal</keyword>
<reference evidence="6 7" key="1">
    <citation type="journal article" date="2018" name="PLoS Genet.">
        <title>Population sequencing reveals clonal diversity and ancestral inbreeding in the grapevine cultivar Chardonnay.</title>
        <authorList>
            <person name="Roach M.J."/>
            <person name="Johnson D.L."/>
            <person name="Bohlmann J."/>
            <person name="van Vuuren H.J."/>
            <person name="Jones S.J."/>
            <person name="Pretorius I.S."/>
            <person name="Schmidt S.A."/>
            <person name="Borneman A.R."/>
        </authorList>
    </citation>
    <scope>NUCLEOTIDE SEQUENCE [LARGE SCALE GENOMIC DNA]</scope>
    <source>
        <strain evidence="7">cv. Chardonnay</strain>
        <tissue evidence="6">Leaf</tissue>
    </source>
</reference>
<organism evidence="6 7">
    <name type="scientific">Vitis vinifera</name>
    <name type="common">Grape</name>
    <dbReference type="NCBI Taxonomy" id="29760"/>
    <lineage>
        <taxon>Eukaryota</taxon>
        <taxon>Viridiplantae</taxon>
        <taxon>Streptophyta</taxon>
        <taxon>Embryophyta</taxon>
        <taxon>Tracheophyta</taxon>
        <taxon>Spermatophyta</taxon>
        <taxon>Magnoliopsida</taxon>
        <taxon>eudicotyledons</taxon>
        <taxon>Gunneridae</taxon>
        <taxon>Pentapetalae</taxon>
        <taxon>rosids</taxon>
        <taxon>Vitales</taxon>
        <taxon>Vitaceae</taxon>
        <taxon>Viteae</taxon>
        <taxon>Vitis</taxon>
    </lineage>
</organism>
<evidence type="ECO:0000259" key="5">
    <source>
        <dbReference type="Pfam" id="PF01453"/>
    </source>
</evidence>
<dbReference type="PANTHER" id="PTHR42648">
    <property type="entry name" value="TRANSPOSASE, PUTATIVE-RELATED"/>
    <property type="match status" value="1"/>
</dbReference>
<keyword evidence="2" id="KW-1015">Disulfide bond</keyword>
<dbReference type="Pfam" id="PF01453">
    <property type="entry name" value="B_lectin"/>
    <property type="match status" value="1"/>
</dbReference>
<dbReference type="InterPro" id="IPR012337">
    <property type="entry name" value="RNaseH-like_sf"/>
</dbReference>
<proteinExistence type="predicted"/>
<dbReference type="EMBL" id="QGNW01002672">
    <property type="protein sequence ID" value="RVW12927.1"/>
    <property type="molecule type" value="Genomic_DNA"/>
</dbReference>
<evidence type="ECO:0000313" key="7">
    <source>
        <dbReference type="Proteomes" id="UP000288805"/>
    </source>
</evidence>
<feature type="domain" description="Bulb-type lectin" evidence="5">
    <location>
        <begin position="310"/>
        <end position="359"/>
    </location>
</feature>